<keyword evidence="9" id="KW-0963">Cytoplasm</keyword>
<evidence type="ECO:0000256" key="5">
    <source>
        <dbReference type="ARBA" id="ARBA00022722"/>
    </source>
</evidence>
<evidence type="ECO:0000256" key="9">
    <source>
        <dbReference type="HAMAP-Rule" id="MF_00104"/>
    </source>
</evidence>
<dbReference type="Proteomes" id="UP000317638">
    <property type="component" value="Unassembled WGS sequence"/>
</dbReference>
<dbReference type="GO" id="GO:0006397">
    <property type="term" value="P:mRNA processing"/>
    <property type="evidence" value="ECO:0007669"/>
    <property type="project" value="UniProtKB-UniRule"/>
</dbReference>
<comment type="similarity">
    <text evidence="2">Belongs to the ribonuclease III family.</text>
</comment>
<keyword evidence="4 9" id="KW-0507">mRNA processing</keyword>
<dbReference type="Pfam" id="PF14622">
    <property type="entry name" value="Ribonucleas_3_3"/>
    <property type="match status" value="1"/>
</dbReference>
<dbReference type="Gene3D" id="1.10.1520.10">
    <property type="entry name" value="Ribonuclease III domain"/>
    <property type="match status" value="1"/>
</dbReference>
<feature type="binding site" evidence="9">
    <location>
        <position position="43"/>
    </location>
    <ligand>
        <name>Mg(2+)</name>
        <dbReference type="ChEBI" id="CHEBI:18420"/>
    </ligand>
</feature>
<comment type="subcellular location">
    <subcellularLocation>
        <location evidence="9">Cytoplasm</location>
    </subcellularLocation>
</comment>
<dbReference type="GO" id="GO:0019843">
    <property type="term" value="F:rRNA binding"/>
    <property type="evidence" value="ECO:0007669"/>
    <property type="project" value="UniProtKB-KW"/>
</dbReference>
<keyword evidence="8 9" id="KW-0694">RNA-binding</keyword>
<dbReference type="PROSITE" id="PS50137">
    <property type="entry name" value="DS_RBD"/>
    <property type="match status" value="1"/>
</dbReference>
<keyword evidence="13" id="KW-1185">Reference proteome</keyword>
<dbReference type="GO" id="GO:0006364">
    <property type="term" value="P:rRNA processing"/>
    <property type="evidence" value="ECO:0007669"/>
    <property type="project" value="UniProtKB-UniRule"/>
</dbReference>
<dbReference type="CDD" id="cd00593">
    <property type="entry name" value="RIBOc"/>
    <property type="match status" value="1"/>
</dbReference>
<dbReference type="PROSITE" id="PS50142">
    <property type="entry name" value="RNASE_3_2"/>
    <property type="match status" value="1"/>
</dbReference>
<evidence type="ECO:0000256" key="1">
    <source>
        <dbReference type="ARBA" id="ARBA00000109"/>
    </source>
</evidence>
<dbReference type="SUPFAM" id="SSF69065">
    <property type="entry name" value="RNase III domain-like"/>
    <property type="match status" value="1"/>
</dbReference>
<dbReference type="GO" id="GO:0046872">
    <property type="term" value="F:metal ion binding"/>
    <property type="evidence" value="ECO:0007669"/>
    <property type="project" value="UniProtKB-KW"/>
</dbReference>
<comment type="function">
    <text evidence="9">Digests double-stranded RNA. Involved in the processing of primary rRNA transcript to yield the immediate precursors to the large and small rRNAs (23S and 16S). Processes some mRNAs, and tRNAs when they are encoded in the rRNA operon. Processes pre-crRNA and tracrRNA of type II CRISPR loci if present in the organism.</text>
</comment>
<evidence type="ECO:0000256" key="3">
    <source>
        <dbReference type="ARBA" id="ARBA00022552"/>
    </source>
</evidence>
<evidence type="ECO:0000256" key="8">
    <source>
        <dbReference type="ARBA" id="ARBA00022884"/>
    </source>
</evidence>
<keyword evidence="6 9" id="KW-0255">Endonuclease</keyword>
<proteinExistence type="inferred from homology"/>
<dbReference type="InterPro" id="IPR036389">
    <property type="entry name" value="RNase_III_sf"/>
</dbReference>
<dbReference type="GO" id="GO:0004525">
    <property type="term" value="F:ribonuclease III activity"/>
    <property type="evidence" value="ECO:0007669"/>
    <property type="project" value="UniProtKB-UniRule"/>
</dbReference>
<name>A0A553K2S2_9ACTN</name>
<dbReference type="HAMAP" id="MF_00104">
    <property type="entry name" value="RNase_III"/>
    <property type="match status" value="1"/>
</dbReference>
<keyword evidence="5 9" id="KW-0540">Nuclease</keyword>
<dbReference type="InterPro" id="IPR000999">
    <property type="entry name" value="RNase_III_dom"/>
</dbReference>
<keyword evidence="9" id="KW-0460">Magnesium</keyword>
<accession>A0A553K2S2</accession>
<dbReference type="AlphaFoldDB" id="A0A553K2S2"/>
<dbReference type="RefSeq" id="WP_143937901.1">
    <property type="nucleotide sequence ID" value="NZ_VKKG01000002.1"/>
</dbReference>
<evidence type="ECO:0000313" key="13">
    <source>
        <dbReference type="Proteomes" id="UP000317638"/>
    </source>
</evidence>
<evidence type="ECO:0000259" key="11">
    <source>
        <dbReference type="PROSITE" id="PS50142"/>
    </source>
</evidence>
<dbReference type="GO" id="GO:0003725">
    <property type="term" value="F:double-stranded RNA binding"/>
    <property type="evidence" value="ECO:0007669"/>
    <property type="project" value="TreeGrafter"/>
</dbReference>
<dbReference type="FunFam" id="1.10.1520.10:FF:000001">
    <property type="entry name" value="Ribonuclease 3"/>
    <property type="match status" value="1"/>
</dbReference>
<dbReference type="PROSITE" id="PS00517">
    <property type="entry name" value="RNASE_3_1"/>
    <property type="match status" value="1"/>
</dbReference>
<dbReference type="InterPro" id="IPR011907">
    <property type="entry name" value="RNase_III"/>
</dbReference>
<dbReference type="InterPro" id="IPR014720">
    <property type="entry name" value="dsRBD_dom"/>
</dbReference>
<feature type="domain" description="RNase III" evidence="11">
    <location>
        <begin position="1"/>
        <end position="130"/>
    </location>
</feature>
<dbReference type="SMART" id="SM00535">
    <property type="entry name" value="RIBOc"/>
    <property type="match status" value="1"/>
</dbReference>
<feature type="active site" evidence="9">
    <location>
        <position position="47"/>
    </location>
</feature>
<organism evidence="12 13">
    <name type="scientific">Tessaracoccus rhinocerotis</name>
    <dbReference type="NCBI Taxonomy" id="1689449"/>
    <lineage>
        <taxon>Bacteria</taxon>
        <taxon>Bacillati</taxon>
        <taxon>Actinomycetota</taxon>
        <taxon>Actinomycetes</taxon>
        <taxon>Propionibacteriales</taxon>
        <taxon>Propionibacteriaceae</taxon>
        <taxon>Tessaracoccus</taxon>
    </lineage>
</organism>
<keyword evidence="3 9" id="KW-0698">rRNA processing</keyword>
<evidence type="ECO:0000256" key="4">
    <source>
        <dbReference type="ARBA" id="ARBA00022664"/>
    </source>
</evidence>
<dbReference type="Pfam" id="PF00035">
    <property type="entry name" value="dsrm"/>
    <property type="match status" value="1"/>
</dbReference>
<evidence type="ECO:0000256" key="6">
    <source>
        <dbReference type="ARBA" id="ARBA00022759"/>
    </source>
</evidence>
<keyword evidence="9" id="KW-0819">tRNA processing</keyword>
<comment type="cofactor">
    <cofactor evidence="9">
        <name>Mg(2+)</name>
        <dbReference type="ChEBI" id="CHEBI:18420"/>
    </cofactor>
</comment>
<dbReference type="CDD" id="cd10845">
    <property type="entry name" value="DSRM_RNAse_III_family"/>
    <property type="match status" value="1"/>
</dbReference>
<comment type="subunit">
    <text evidence="9">Homodimer.</text>
</comment>
<dbReference type="Gene3D" id="3.30.160.20">
    <property type="match status" value="1"/>
</dbReference>
<sequence length="228" mass="24313">MSRLTQQLDELGVRVDTQLFELACTHRSYAYENGGIPSNERLEFLGDAVLQIVVTEHIFHTYPDLAEGELAKLRASVVSTYALARVARELELGGHVLLGKGEVATGGNDKSSILADTTEAIIGAVHLSGGSEASSRFIHALLDERIAQSQAEGEYADFKTSLQELAARNGWGLPVYEVAGTGPDHQREFTATVVVDGEPRGAGTAPSKKLAEQRAATIAYRALGGAHA</sequence>
<feature type="binding site" evidence="9">
    <location>
        <position position="119"/>
    </location>
    <ligand>
        <name>Mg(2+)</name>
        <dbReference type="ChEBI" id="CHEBI:18420"/>
    </ligand>
</feature>
<keyword evidence="9" id="KW-0699">rRNA-binding</keyword>
<evidence type="ECO:0000256" key="2">
    <source>
        <dbReference type="ARBA" id="ARBA00010183"/>
    </source>
</evidence>
<feature type="active site" evidence="9">
    <location>
        <position position="119"/>
    </location>
</feature>
<dbReference type="GO" id="GO:0005737">
    <property type="term" value="C:cytoplasm"/>
    <property type="evidence" value="ECO:0007669"/>
    <property type="project" value="UniProtKB-SubCell"/>
</dbReference>
<protein>
    <recommendedName>
        <fullName evidence="9">Ribonuclease 3</fullName>
        <ecNumber evidence="9">3.1.26.3</ecNumber>
    </recommendedName>
    <alternativeName>
        <fullName evidence="9">Ribonuclease III</fullName>
        <shortName evidence="9">RNase III</shortName>
    </alternativeName>
</protein>
<dbReference type="EC" id="3.1.26.3" evidence="9"/>
<dbReference type="OrthoDB" id="9805026at2"/>
<dbReference type="NCBIfam" id="TIGR02191">
    <property type="entry name" value="RNaseIII"/>
    <property type="match status" value="1"/>
</dbReference>
<evidence type="ECO:0000313" key="12">
    <source>
        <dbReference type="EMBL" id="TRY19009.1"/>
    </source>
</evidence>
<dbReference type="EMBL" id="VKKG01000002">
    <property type="protein sequence ID" value="TRY19009.1"/>
    <property type="molecule type" value="Genomic_DNA"/>
</dbReference>
<keyword evidence="7 9" id="KW-0378">Hydrolase</keyword>
<dbReference type="GO" id="GO:0008033">
    <property type="term" value="P:tRNA processing"/>
    <property type="evidence" value="ECO:0007669"/>
    <property type="project" value="UniProtKB-KW"/>
</dbReference>
<comment type="caution">
    <text evidence="12">The sequence shown here is derived from an EMBL/GenBank/DDBJ whole genome shotgun (WGS) entry which is preliminary data.</text>
</comment>
<gene>
    <name evidence="9" type="primary">rnc</name>
    <name evidence="12" type="ORF">FOJ82_07875</name>
</gene>
<evidence type="ECO:0000259" key="10">
    <source>
        <dbReference type="PROSITE" id="PS50137"/>
    </source>
</evidence>
<keyword evidence="9" id="KW-0479">Metal-binding</keyword>
<dbReference type="PANTHER" id="PTHR11207:SF0">
    <property type="entry name" value="RIBONUCLEASE 3"/>
    <property type="match status" value="1"/>
</dbReference>
<evidence type="ECO:0000256" key="7">
    <source>
        <dbReference type="ARBA" id="ARBA00022801"/>
    </source>
</evidence>
<reference evidence="12 13" key="1">
    <citation type="submission" date="2019-07" db="EMBL/GenBank/DDBJ databases">
        <authorList>
            <person name="Zhou L.-Y."/>
        </authorList>
    </citation>
    <scope>NUCLEOTIDE SEQUENCE [LARGE SCALE GENOMIC DNA]</scope>
    <source>
        <strain evidence="12 13">YIM 101269</strain>
    </source>
</reference>
<dbReference type="GO" id="GO:0010468">
    <property type="term" value="P:regulation of gene expression"/>
    <property type="evidence" value="ECO:0007669"/>
    <property type="project" value="TreeGrafter"/>
</dbReference>
<comment type="catalytic activity">
    <reaction evidence="1 9">
        <text>Endonucleolytic cleavage to 5'-phosphomonoester.</text>
        <dbReference type="EC" id="3.1.26.3"/>
    </reaction>
</comment>
<dbReference type="SMART" id="SM00358">
    <property type="entry name" value="DSRM"/>
    <property type="match status" value="1"/>
</dbReference>
<dbReference type="SUPFAM" id="SSF54768">
    <property type="entry name" value="dsRNA-binding domain-like"/>
    <property type="match status" value="1"/>
</dbReference>
<feature type="domain" description="DRBM" evidence="10">
    <location>
        <begin position="157"/>
        <end position="225"/>
    </location>
</feature>
<feature type="binding site" evidence="9">
    <location>
        <position position="116"/>
    </location>
    <ligand>
        <name>Mg(2+)</name>
        <dbReference type="ChEBI" id="CHEBI:18420"/>
    </ligand>
</feature>
<dbReference type="PANTHER" id="PTHR11207">
    <property type="entry name" value="RIBONUCLEASE III"/>
    <property type="match status" value="1"/>
</dbReference>